<dbReference type="EMBL" id="JAXUIC010000004">
    <property type="protein sequence ID" value="KAK4592731.1"/>
    <property type="molecule type" value="Genomic_DNA"/>
</dbReference>
<dbReference type="PANTHER" id="PTHR31170">
    <property type="entry name" value="BNAC04G53230D PROTEIN"/>
    <property type="match status" value="1"/>
</dbReference>
<gene>
    <name evidence="2" type="ORF">RGQ29_017034</name>
</gene>
<evidence type="ECO:0000313" key="3">
    <source>
        <dbReference type="Proteomes" id="UP001324115"/>
    </source>
</evidence>
<reference evidence="2 3" key="1">
    <citation type="journal article" date="2023" name="G3 (Bethesda)">
        <title>A haplotype-resolved chromosome-scale genome for Quercus rubra L. provides insights into the genetics of adaptive traits for red oak species.</title>
        <authorList>
            <person name="Kapoor B."/>
            <person name="Jenkins J."/>
            <person name="Schmutz J."/>
            <person name="Zhebentyayeva T."/>
            <person name="Kuelheim C."/>
            <person name="Coggeshall M."/>
            <person name="Heim C."/>
            <person name="Lasky J.R."/>
            <person name="Leites L."/>
            <person name="Islam-Faridi N."/>
            <person name="Romero-Severson J."/>
            <person name="DeLeo V.L."/>
            <person name="Lucas S.M."/>
            <person name="Lazic D."/>
            <person name="Gailing O."/>
            <person name="Carlson J."/>
            <person name="Staton M."/>
        </authorList>
    </citation>
    <scope>NUCLEOTIDE SEQUENCE [LARGE SCALE GENOMIC DNA]</scope>
    <source>
        <strain evidence="2">Pseudo-F2</strain>
    </source>
</reference>
<dbReference type="PANTHER" id="PTHR31170:SF9">
    <property type="entry name" value="PROTEIN, PUTATIVE (DUF247)-RELATED"/>
    <property type="match status" value="1"/>
</dbReference>
<name>A0AAN7FLF6_QUERU</name>
<accession>A0AAN7FLF6</accession>
<protein>
    <submittedName>
        <fullName evidence="2">Uncharacterized protein</fullName>
    </submittedName>
</protein>
<keyword evidence="1" id="KW-0472">Membrane</keyword>
<comment type="caution">
    <text evidence="2">The sequence shown here is derived from an EMBL/GenBank/DDBJ whole genome shotgun (WGS) entry which is preliminary data.</text>
</comment>
<keyword evidence="3" id="KW-1185">Reference proteome</keyword>
<dbReference type="Pfam" id="PF03140">
    <property type="entry name" value="DUF247"/>
    <property type="match status" value="1"/>
</dbReference>
<evidence type="ECO:0000313" key="2">
    <source>
        <dbReference type="EMBL" id="KAK4592731.1"/>
    </source>
</evidence>
<organism evidence="2 3">
    <name type="scientific">Quercus rubra</name>
    <name type="common">Northern red oak</name>
    <name type="synonym">Quercus borealis</name>
    <dbReference type="NCBI Taxonomy" id="3512"/>
    <lineage>
        <taxon>Eukaryota</taxon>
        <taxon>Viridiplantae</taxon>
        <taxon>Streptophyta</taxon>
        <taxon>Embryophyta</taxon>
        <taxon>Tracheophyta</taxon>
        <taxon>Spermatophyta</taxon>
        <taxon>Magnoliopsida</taxon>
        <taxon>eudicotyledons</taxon>
        <taxon>Gunneridae</taxon>
        <taxon>Pentapetalae</taxon>
        <taxon>rosids</taxon>
        <taxon>fabids</taxon>
        <taxon>Fagales</taxon>
        <taxon>Fagaceae</taxon>
        <taxon>Quercus</taxon>
    </lineage>
</organism>
<evidence type="ECO:0000256" key="1">
    <source>
        <dbReference type="SAM" id="Phobius"/>
    </source>
</evidence>
<keyword evidence="1" id="KW-1133">Transmembrane helix</keyword>
<keyword evidence="1" id="KW-0812">Transmembrane</keyword>
<dbReference type="AlphaFoldDB" id="A0AAN7FLF6"/>
<feature type="transmembrane region" description="Helical" evidence="1">
    <location>
        <begin position="350"/>
        <end position="371"/>
    </location>
</feature>
<proteinExistence type="predicted"/>
<feature type="non-terminal residue" evidence="2">
    <location>
        <position position="376"/>
    </location>
</feature>
<sequence length="376" mass="44372">MEPAWWPECCIYRAPKKLREVNKEAYTPKLISIGPFHYGGKEPRDKDGEREQREMEKLKVGYLKKFCNRTRKSQKEIARIIEENEEKIRRCYSESFDICHEDFVKMVLLDSTFIIELFLRSYMEEEYENDYILSKPWLKLGISHDLILLENQLPFFILKELHNQFSRSEENNNISFRRLACKFFHLPGEKLPEKETKHFTDLNRYFYYPSNLKSGNGIISDLHSATELYEAGLGVIFRFLVEDKTESVFRNLMALEQCHYPYEAYICNYICLLDSLINTREDVELLVDKKIIINILGSNEAIATMVNKLGLEIVETSSYYFGLAQELNKHYDQCCNHHMGNLRSSCFPNLWRGTATIIGLIVLGFTLWNFIRPYVY</sequence>
<dbReference type="Proteomes" id="UP001324115">
    <property type="component" value="Unassembled WGS sequence"/>
</dbReference>
<dbReference type="InterPro" id="IPR004158">
    <property type="entry name" value="DUF247_pln"/>
</dbReference>